<dbReference type="AlphaFoldDB" id="A0A1V1PBL6"/>
<dbReference type="GO" id="GO:0005524">
    <property type="term" value="F:ATP binding"/>
    <property type="evidence" value="ECO:0007669"/>
    <property type="project" value="InterPro"/>
</dbReference>
<dbReference type="SUPFAM" id="SSF52540">
    <property type="entry name" value="P-loop containing nucleoside triphosphate hydrolases"/>
    <property type="match status" value="1"/>
</dbReference>
<comment type="caution">
    <text evidence="2">The sequence shown here is derived from an EMBL/GenBank/DDBJ whole genome shotgun (WGS) entry which is preliminary data.</text>
</comment>
<organism evidence="2 3">
    <name type="scientific">Candidatus Magnetoglobus multicellularis str. Araruama</name>
    <dbReference type="NCBI Taxonomy" id="890399"/>
    <lineage>
        <taxon>Bacteria</taxon>
        <taxon>Pseudomonadati</taxon>
        <taxon>Thermodesulfobacteriota</taxon>
        <taxon>Desulfobacteria</taxon>
        <taxon>Desulfobacterales</taxon>
        <taxon>Desulfobacteraceae</taxon>
        <taxon>Candidatus Magnetoglobus</taxon>
    </lineage>
</organism>
<gene>
    <name evidence="2" type="ORF">OMM_01830</name>
</gene>
<evidence type="ECO:0000313" key="3">
    <source>
        <dbReference type="Proteomes" id="UP000189670"/>
    </source>
</evidence>
<dbReference type="InterPro" id="IPR003959">
    <property type="entry name" value="ATPase_AAA_core"/>
</dbReference>
<feature type="domain" description="ATPase AAA-type core" evidence="1">
    <location>
        <begin position="87"/>
        <end position="160"/>
    </location>
</feature>
<dbReference type="PANTHER" id="PTHR40396">
    <property type="entry name" value="ATPASE-LIKE PROTEIN"/>
    <property type="match status" value="1"/>
</dbReference>
<proteinExistence type="predicted"/>
<reference evidence="3" key="1">
    <citation type="submission" date="2012-11" db="EMBL/GenBank/DDBJ databases">
        <authorList>
            <person name="Lucero-Rivera Y.E."/>
            <person name="Tovar-Ramirez D."/>
        </authorList>
    </citation>
    <scope>NUCLEOTIDE SEQUENCE [LARGE SCALE GENOMIC DNA]</scope>
    <source>
        <strain evidence="3">Araruama</strain>
    </source>
</reference>
<sequence>MRNVSIFSLDPENAGRQEDLVPNPVVLEDGSGVVQVLDALKTGDREDLFDKIEYTLSQFISEIKKLSFLPNKNVKQLQVREKYISSPIPVSQLSDGVKLALILITIVFQERPPSLICIEEIDRGLHPRLFGKIVELCFDMANRDNMPQIIATTHNPYLVDQFKDNEDSIIISEKKEGKTLFTSLKERLFSLKPGEEPLGELWYSGYIGGIPHEGA</sequence>
<dbReference type="Proteomes" id="UP000189670">
    <property type="component" value="Unassembled WGS sequence"/>
</dbReference>
<evidence type="ECO:0000259" key="1">
    <source>
        <dbReference type="Pfam" id="PF13304"/>
    </source>
</evidence>
<dbReference type="PANTHER" id="PTHR40396:SF1">
    <property type="entry name" value="ATPASE AAA-TYPE CORE DOMAIN-CONTAINING PROTEIN"/>
    <property type="match status" value="1"/>
</dbReference>
<dbReference type="InterPro" id="IPR027417">
    <property type="entry name" value="P-loop_NTPase"/>
</dbReference>
<dbReference type="EMBL" id="ATBP01000164">
    <property type="protein sequence ID" value="ETR72277.1"/>
    <property type="molecule type" value="Genomic_DNA"/>
</dbReference>
<dbReference type="Gene3D" id="3.40.50.300">
    <property type="entry name" value="P-loop containing nucleotide triphosphate hydrolases"/>
    <property type="match status" value="1"/>
</dbReference>
<evidence type="ECO:0000313" key="2">
    <source>
        <dbReference type="EMBL" id="ETR72277.1"/>
    </source>
</evidence>
<dbReference type="GO" id="GO:0016887">
    <property type="term" value="F:ATP hydrolysis activity"/>
    <property type="evidence" value="ECO:0007669"/>
    <property type="project" value="InterPro"/>
</dbReference>
<accession>A0A1V1PBL6</accession>
<protein>
    <recommendedName>
        <fullName evidence="1">ATPase AAA-type core domain-containing protein</fullName>
    </recommendedName>
</protein>
<dbReference type="Pfam" id="PF13304">
    <property type="entry name" value="AAA_21"/>
    <property type="match status" value="1"/>
</dbReference>
<name>A0A1V1PBL6_9BACT</name>